<accession>A0A838L607</accession>
<organism evidence="1 2">
    <name type="scientific">Sphingomonas chungangi</name>
    <dbReference type="NCBI Taxonomy" id="2683589"/>
    <lineage>
        <taxon>Bacteria</taxon>
        <taxon>Pseudomonadati</taxon>
        <taxon>Pseudomonadota</taxon>
        <taxon>Alphaproteobacteria</taxon>
        <taxon>Sphingomonadales</taxon>
        <taxon>Sphingomonadaceae</taxon>
        <taxon>Sphingomonas</taxon>
    </lineage>
</organism>
<dbReference type="AlphaFoldDB" id="A0A838L607"/>
<protein>
    <recommendedName>
        <fullName evidence="3">Conjugal transfer protein TraN</fullName>
    </recommendedName>
</protein>
<name>A0A838L607_9SPHN</name>
<gene>
    <name evidence="1" type="ORF">HZF05_10910</name>
</gene>
<sequence length="636" mass="65316">MLIGCSATAHAQSMADRAQAAAAASRARTSDSNSLLQNVVTPGLSGQPISTIDGKTSFTAALACEKSAKWLELLVQPSATGDLGTVTISRDTNFDGSFDTALTLPMPVSGICANGIISCTPGTWDACEDFQWAVDGAGALKLTQVDMPNLTSCYCINNSCGHDLAWSNMPSVLGDLGGGVVGALTTADPRYGAAQASINGPVIDYVGAQSTSCASSPAVGQTAYASNPTAIQADAASQASSNSIFQMLKGSPAGTGKVAQTRSCTIQREVTVTSPTYDEIVTATGSFESVTICGAGCRIYRIGGTGNCDYPPPTFTGRFTVAKPDRLVSARLTDIQTADFLQARVNGTIVASAGEGPWMTDALPSDCGTGDDHSAAPNTDLSALLRQGAVTIDARIHAHGSHKSGYLDVRIEVDTGCEATEDLADLCSGYEGQSQCQLLSEDVDGVTTVTGGVHTGLTPLPQTRQFGSASCALSLTRPFFERDRQYRCVIDSGTTAAPDLSRGAYIIDHSTETLLADQTRSANGTVTTTTAVFSSPSEPAVPACEAICKTRAPAASTAAAPVGVTGSQQNDPTGWNVYYHTCSGGVGSTDTICPAGPGEEVVSACGCLDEFPEAAVMMQSVRLAGSDLTCNAGSVQ</sequence>
<dbReference type="EMBL" id="JACEIB010000006">
    <property type="protein sequence ID" value="MBA2934604.1"/>
    <property type="molecule type" value="Genomic_DNA"/>
</dbReference>
<evidence type="ECO:0000313" key="1">
    <source>
        <dbReference type="EMBL" id="MBA2934604.1"/>
    </source>
</evidence>
<proteinExistence type="predicted"/>
<comment type="caution">
    <text evidence="1">The sequence shown here is derived from an EMBL/GenBank/DDBJ whole genome shotgun (WGS) entry which is preliminary data.</text>
</comment>
<evidence type="ECO:0008006" key="3">
    <source>
        <dbReference type="Google" id="ProtNLM"/>
    </source>
</evidence>
<dbReference type="Proteomes" id="UP000570166">
    <property type="component" value="Unassembled WGS sequence"/>
</dbReference>
<reference evidence="1 2" key="1">
    <citation type="submission" date="2020-07" db="EMBL/GenBank/DDBJ databases">
        <authorList>
            <person name="Sun Q."/>
        </authorList>
    </citation>
    <scope>NUCLEOTIDE SEQUENCE [LARGE SCALE GENOMIC DNA]</scope>
    <source>
        <strain evidence="1 2">CGMCC 1.13654</strain>
    </source>
</reference>
<evidence type="ECO:0000313" key="2">
    <source>
        <dbReference type="Proteomes" id="UP000570166"/>
    </source>
</evidence>
<keyword evidence="2" id="KW-1185">Reference proteome</keyword>